<evidence type="ECO:0000313" key="3">
    <source>
        <dbReference type="Proteomes" id="UP000295504"/>
    </source>
</evidence>
<keyword evidence="3" id="KW-1185">Reference proteome</keyword>
<dbReference type="AlphaFoldDB" id="A0A4R2U5A5"/>
<evidence type="ECO:0000313" key="2">
    <source>
        <dbReference type="EMBL" id="TCQ02883.1"/>
    </source>
</evidence>
<organism evidence="2 3">
    <name type="scientific">Serpentinicella alkaliphila</name>
    <dbReference type="NCBI Taxonomy" id="1734049"/>
    <lineage>
        <taxon>Bacteria</taxon>
        <taxon>Bacillati</taxon>
        <taxon>Bacillota</taxon>
        <taxon>Clostridia</taxon>
        <taxon>Peptostreptococcales</taxon>
        <taxon>Natronincolaceae</taxon>
        <taxon>Serpentinicella</taxon>
    </lineage>
</organism>
<dbReference type="InterPro" id="IPR009570">
    <property type="entry name" value="Spore_III_AC"/>
</dbReference>
<keyword evidence="1" id="KW-0472">Membrane</keyword>
<comment type="caution">
    <text evidence="2">The sequence shown here is derived from an EMBL/GenBank/DDBJ whole genome shotgun (WGS) entry which is preliminary data.</text>
</comment>
<feature type="transmembrane region" description="Helical" evidence="1">
    <location>
        <begin position="7"/>
        <end position="25"/>
    </location>
</feature>
<keyword evidence="1" id="KW-0812">Transmembrane</keyword>
<reference evidence="2 3" key="1">
    <citation type="submission" date="2019-03" db="EMBL/GenBank/DDBJ databases">
        <title>Genomic Encyclopedia of Type Strains, Phase IV (KMG-IV): sequencing the most valuable type-strain genomes for metagenomic binning, comparative biology and taxonomic classification.</title>
        <authorList>
            <person name="Goeker M."/>
        </authorList>
    </citation>
    <scope>NUCLEOTIDE SEQUENCE [LARGE SCALE GENOMIC DNA]</scope>
    <source>
        <strain evidence="2 3">DSM 100013</strain>
    </source>
</reference>
<sequence>MIINVDLIFKIAAIGILVSVLNQVLKHAGRDEQAMMTTLVGVVVVLMIVINLISNLFDTVKTMFQLY</sequence>
<dbReference type="InterPro" id="IPR025664">
    <property type="entry name" value="Spore_III_AC/AD"/>
</dbReference>
<name>A0A4R2U5A5_9FIRM</name>
<evidence type="ECO:0000256" key="1">
    <source>
        <dbReference type="SAM" id="Phobius"/>
    </source>
</evidence>
<feature type="transmembrane region" description="Helical" evidence="1">
    <location>
        <begin position="37"/>
        <end position="57"/>
    </location>
</feature>
<dbReference type="Pfam" id="PF06686">
    <property type="entry name" value="SpoIIIAC"/>
    <property type="match status" value="1"/>
</dbReference>
<dbReference type="EMBL" id="SLYC01000012">
    <property type="protein sequence ID" value="TCQ02883.1"/>
    <property type="molecule type" value="Genomic_DNA"/>
</dbReference>
<keyword evidence="1" id="KW-1133">Transmembrane helix</keyword>
<proteinExistence type="predicted"/>
<protein>
    <submittedName>
        <fullName evidence="2">Stage III sporulation protein AC</fullName>
    </submittedName>
</protein>
<gene>
    <name evidence="2" type="ORF">EDD79_101212</name>
</gene>
<accession>A0A4R2U5A5</accession>
<dbReference type="NCBIfam" id="TIGR02848">
    <property type="entry name" value="spore_III_AC"/>
    <property type="match status" value="1"/>
</dbReference>
<dbReference type="Proteomes" id="UP000295504">
    <property type="component" value="Unassembled WGS sequence"/>
</dbReference>